<proteinExistence type="predicted"/>
<accession>A0AAU9RWB8</accession>
<keyword evidence="9" id="KW-1185">Reference proteome</keyword>
<feature type="region of interest" description="Disordered" evidence="7">
    <location>
        <begin position="26"/>
        <end position="50"/>
    </location>
</feature>
<dbReference type="GO" id="GO:0005778">
    <property type="term" value="C:peroxisomal membrane"/>
    <property type="evidence" value="ECO:0007669"/>
    <property type="project" value="InterPro"/>
</dbReference>
<evidence type="ECO:0000256" key="7">
    <source>
        <dbReference type="SAM" id="MobiDB-lite"/>
    </source>
</evidence>
<feature type="coiled-coil region" evidence="6">
    <location>
        <begin position="95"/>
        <end position="122"/>
    </location>
</feature>
<dbReference type="PANTHER" id="PTHR28080:SF2">
    <property type="entry name" value="PEROXISOME BIOGENESIS PROTEIN 3-1"/>
    <property type="match status" value="1"/>
</dbReference>
<evidence type="ECO:0000256" key="1">
    <source>
        <dbReference type="ARBA" id="ARBA00004123"/>
    </source>
</evidence>
<dbReference type="Pfam" id="PF04882">
    <property type="entry name" value="Peroxin-3"/>
    <property type="match status" value="2"/>
</dbReference>
<evidence type="ECO:0000256" key="4">
    <source>
        <dbReference type="ARBA" id="ARBA00023187"/>
    </source>
</evidence>
<dbReference type="Pfam" id="PF05700">
    <property type="entry name" value="BCAS2"/>
    <property type="match status" value="1"/>
</dbReference>
<reference evidence="8 9" key="1">
    <citation type="submission" date="2022-03" db="EMBL/GenBank/DDBJ databases">
        <authorList>
            <person name="Nunn A."/>
            <person name="Chopra R."/>
            <person name="Nunn A."/>
            <person name="Contreras Garrido A."/>
        </authorList>
    </citation>
    <scope>NUCLEOTIDE SEQUENCE [LARGE SCALE GENOMIC DNA]</scope>
</reference>
<evidence type="ECO:0000256" key="2">
    <source>
        <dbReference type="ARBA" id="ARBA00022664"/>
    </source>
</evidence>
<dbReference type="GO" id="GO:0030674">
    <property type="term" value="F:protein-macromolecule adaptor activity"/>
    <property type="evidence" value="ECO:0007669"/>
    <property type="project" value="TreeGrafter"/>
</dbReference>
<sequence length="695" mass="79140">DSGLGEIPVSKIGNLLGVAFSSDNIHSSPREGDRKIGTQNPSLAGNHGFDGSNPIADPIASKAMDLVRGFWRKHRRKILVTTSCLGSGYLLYKLYNAHTRKLADLERELAKERENDEIIKTQMKAHFENIQMIADTTTLPHAMRHLSSRIAEEIDVSSIMEKLRKGKGTLTPPEKLQLWTELKVLSFTRMVLSLWSVTMLSLYIRVQVNILGRHLYIDTARGLCSSHLLEELDLIDRDDEQKFLTSADYLATNGMPSLISNMKSAVKEVLKGTQLKDVLTTRILQENVVQILDVFMSTGCPHHWVDYLMMAQDTTMLPRDTTTTDVFSSDATVTKFHQLVTETREVLTSTEFTDVAEIALKSCTVALVEEMEKQTGLATGMQLAKLVPQIEKTMPEISAVPDKNRFLQLIRDLPEYYTSYNFPGPNIPRPNITGSGQGTEAVMATNNGDVLMLEAAPEAARPWASAANAEVIDALPYIDDDYGNQKMKTEVDRLVEEEMRRSSRKPADFLKDLPPLPKFDFESCPILGKEYERVRAGKPPVRIDFESRYKLEMPPANKKNDDAAWKQYLQKNQRSLQQKMIELENLELMSKHGPELWRQNNHRLEVFLTRMQRLAQEQNEEIEKVNRERKYHQQTTAHELNALSHEWRQLCVKNMEIQSACAVLETQIESFKREAAEREWNLEEKLESAKPLQTQ</sequence>
<evidence type="ECO:0008006" key="10">
    <source>
        <dbReference type="Google" id="ProtNLM"/>
    </source>
</evidence>
<dbReference type="AlphaFoldDB" id="A0AAU9RWB8"/>
<evidence type="ECO:0000313" key="8">
    <source>
        <dbReference type="EMBL" id="CAH2053412.1"/>
    </source>
</evidence>
<comment type="subcellular location">
    <subcellularLocation>
        <location evidence="1">Nucleus</location>
    </subcellularLocation>
</comment>
<keyword evidence="3" id="KW-0747">Spliceosome</keyword>
<protein>
    <recommendedName>
        <fullName evidence="10">Peroxin-3</fullName>
    </recommendedName>
</protein>
<keyword evidence="2" id="KW-0507">mRNA processing</keyword>
<feature type="non-terminal residue" evidence="8">
    <location>
        <position position="695"/>
    </location>
</feature>
<dbReference type="GO" id="GO:0045046">
    <property type="term" value="P:protein import into peroxisome membrane"/>
    <property type="evidence" value="ECO:0007669"/>
    <property type="project" value="TreeGrafter"/>
</dbReference>
<evidence type="ECO:0000256" key="5">
    <source>
        <dbReference type="ARBA" id="ARBA00023242"/>
    </source>
</evidence>
<keyword evidence="6" id="KW-0175">Coiled coil</keyword>
<dbReference type="GO" id="GO:0005681">
    <property type="term" value="C:spliceosomal complex"/>
    <property type="evidence" value="ECO:0007669"/>
    <property type="project" value="UniProtKB-KW"/>
</dbReference>
<dbReference type="EMBL" id="OU466859">
    <property type="protein sequence ID" value="CAH2053412.1"/>
    <property type="molecule type" value="Genomic_DNA"/>
</dbReference>
<dbReference type="GO" id="GO:0008380">
    <property type="term" value="P:RNA splicing"/>
    <property type="evidence" value="ECO:0007669"/>
    <property type="project" value="UniProtKB-KW"/>
</dbReference>
<dbReference type="GO" id="GO:0006397">
    <property type="term" value="P:mRNA processing"/>
    <property type="evidence" value="ECO:0007669"/>
    <property type="project" value="UniProtKB-KW"/>
</dbReference>
<name>A0AAU9RWB8_THLAR</name>
<keyword evidence="5" id="KW-0539">Nucleus</keyword>
<keyword evidence="4" id="KW-0508">mRNA splicing</keyword>
<dbReference type="Proteomes" id="UP000836841">
    <property type="component" value="Chromosome 3"/>
</dbReference>
<dbReference type="InterPro" id="IPR006966">
    <property type="entry name" value="Peroxin-3"/>
</dbReference>
<gene>
    <name evidence="8" type="ORF">TAV2_LOCUS9630</name>
</gene>
<dbReference type="PANTHER" id="PTHR28080">
    <property type="entry name" value="PEROXISOMAL BIOGENESIS FACTOR 3"/>
    <property type="match status" value="1"/>
</dbReference>
<evidence type="ECO:0000256" key="3">
    <source>
        <dbReference type="ARBA" id="ARBA00022728"/>
    </source>
</evidence>
<organism evidence="8 9">
    <name type="scientific">Thlaspi arvense</name>
    <name type="common">Field penny-cress</name>
    <dbReference type="NCBI Taxonomy" id="13288"/>
    <lineage>
        <taxon>Eukaryota</taxon>
        <taxon>Viridiplantae</taxon>
        <taxon>Streptophyta</taxon>
        <taxon>Embryophyta</taxon>
        <taxon>Tracheophyta</taxon>
        <taxon>Spermatophyta</taxon>
        <taxon>Magnoliopsida</taxon>
        <taxon>eudicotyledons</taxon>
        <taxon>Gunneridae</taxon>
        <taxon>Pentapetalae</taxon>
        <taxon>rosids</taxon>
        <taxon>malvids</taxon>
        <taxon>Brassicales</taxon>
        <taxon>Brassicaceae</taxon>
        <taxon>Thlaspideae</taxon>
        <taxon>Thlaspi</taxon>
    </lineage>
</organism>
<evidence type="ECO:0000256" key="6">
    <source>
        <dbReference type="SAM" id="Coils"/>
    </source>
</evidence>
<dbReference type="InterPro" id="IPR008409">
    <property type="entry name" value="SPF27"/>
</dbReference>
<evidence type="ECO:0000313" key="9">
    <source>
        <dbReference type="Proteomes" id="UP000836841"/>
    </source>
</evidence>
<feature type="coiled-coil region" evidence="6">
    <location>
        <begin position="566"/>
        <end position="674"/>
    </location>
</feature>